<dbReference type="PROSITE" id="PS51384">
    <property type="entry name" value="FAD_FR"/>
    <property type="match status" value="1"/>
</dbReference>
<organism evidence="2 3">
    <name type="scientific">Halorubrum xinjiangense</name>
    <dbReference type="NCBI Taxonomy" id="261291"/>
    <lineage>
        <taxon>Archaea</taxon>
        <taxon>Methanobacteriati</taxon>
        <taxon>Methanobacteriota</taxon>
        <taxon>Stenosarchaea group</taxon>
        <taxon>Halobacteria</taxon>
        <taxon>Halobacteriales</taxon>
        <taxon>Haloferacaceae</taxon>
        <taxon>Halorubrum</taxon>
    </lineage>
</organism>
<sequence>MDTTATVESIESVGPDTYALRFRAPEGFAAEPGQFVKLGTEIDGESVARFYTLSSPRVGETFEVTVGIDPEEGGDFSAFLSGAEAGTEMTLSGPFGDQHYAGEARAVVIAGGPGVGPAVAIAERALDEGAEAAVVYRDDDVAHADRIDALRERGADVRLLDADDSLTDAVADVLTGGECETIFVYGFADLVGDAEAAVDAAGGDADAAKVENFG</sequence>
<evidence type="ECO:0000259" key="1">
    <source>
        <dbReference type="PROSITE" id="PS51384"/>
    </source>
</evidence>
<dbReference type="EMBL" id="FNBO01000001">
    <property type="protein sequence ID" value="SDE91756.1"/>
    <property type="molecule type" value="Genomic_DNA"/>
</dbReference>
<dbReference type="InterPro" id="IPR008333">
    <property type="entry name" value="Cbr1-like_FAD-bd_dom"/>
</dbReference>
<dbReference type="InterPro" id="IPR017927">
    <property type="entry name" value="FAD-bd_FR_type"/>
</dbReference>
<dbReference type="CDD" id="cd00322">
    <property type="entry name" value="FNR_like"/>
    <property type="match status" value="1"/>
</dbReference>
<protein>
    <submittedName>
        <fullName evidence="2">Ferredoxin-NADP reductase</fullName>
    </submittedName>
</protein>
<dbReference type="RefSeq" id="WP_149797094.1">
    <property type="nucleotide sequence ID" value="NZ_FNBO01000001.1"/>
</dbReference>
<dbReference type="AlphaFoldDB" id="A0A1G7GUD4"/>
<dbReference type="InterPro" id="IPR050415">
    <property type="entry name" value="MRET"/>
</dbReference>
<dbReference type="GO" id="GO:0016491">
    <property type="term" value="F:oxidoreductase activity"/>
    <property type="evidence" value="ECO:0007669"/>
    <property type="project" value="InterPro"/>
</dbReference>
<keyword evidence="3" id="KW-1185">Reference proteome</keyword>
<name>A0A1G7GUD4_9EURY</name>
<dbReference type="PANTHER" id="PTHR47354:SF5">
    <property type="entry name" value="PROTEIN RFBI"/>
    <property type="match status" value="1"/>
</dbReference>
<dbReference type="Pfam" id="PF00970">
    <property type="entry name" value="FAD_binding_6"/>
    <property type="match status" value="1"/>
</dbReference>
<gene>
    <name evidence="2" type="ORF">SAMN04488067_10170</name>
</gene>
<dbReference type="SUPFAM" id="SSF52343">
    <property type="entry name" value="Ferredoxin reductase-like, C-terminal NADP-linked domain"/>
    <property type="match status" value="1"/>
</dbReference>
<evidence type="ECO:0000313" key="3">
    <source>
        <dbReference type="Proteomes" id="UP000324020"/>
    </source>
</evidence>
<dbReference type="InterPro" id="IPR017938">
    <property type="entry name" value="Riboflavin_synthase-like_b-brl"/>
</dbReference>
<dbReference type="Gene3D" id="2.40.30.10">
    <property type="entry name" value="Translation factors"/>
    <property type="match status" value="1"/>
</dbReference>
<proteinExistence type="predicted"/>
<dbReference type="PANTHER" id="PTHR47354">
    <property type="entry name" value="NADH OXIDOREDUCTASE HCR"/>
    <property type="match status" value="1"/>
</dbReference>
<feature type="domain" description="FAD-binding FR-type" evidence="1">
    <location>
        <begin position="1"/>
        <end position="101"/>
    </location>
</feature>
<dbReference type="InterPro" id="IPR039261">
    <property type="entry name" value="FNR_nucleotide-bd"/>
</dbReference>
<reference evidence="2 3" key="1">
    <citation type="submission" date="2016-10" db="EMBL/GenBank/DDBJ databases">
        <authorList>
            <person name="Varghese N."/>
            <person name="Submissions S."/>
        </authorList>
    </citation>
    <scope>NUCLEOTIDE SEQUENCE [LARGE SCALE GENOMIC DNA]</scope>
    <source>
        <strain evidence="2 3">CGMCC 1.3527</strain>
    </source>
</reference>
<accession>A0A1G7GUD4</accession>
<evidence type="ECO:0000313" key="2">
    <source>
        <dbReference type="EMBL" id="SDE91756.1"/>
    </source>
</evidence>
<dbReference type="Proteomes" id="UP000324020">
    <property type="component" value="Unassembled WGS sequence"/>
</dbReference>
<dbReference type="OrthoDB" id="35401at2157"/>
<dbReference type="SUPFAM" id="SSF63380">
    <property type="entry name" value="Riboflavin synthase domain-like"/>
    <property type="match status" value="1"/>
</dbReference>